<feature type="region of interest" description="Disordered" evidence="1">
    <location>
        <begin position="1"/>
        <end position="39"/>
    </location>
</feature>
<dbReference type="RefSeq" id="WP_204129482.1">
    <property type="nucleotide sequence ID" value="NZ_JAFDVD010000003.1"/>
</dbReference>
<evidence type="ECO:0000313" key="3">
    <source>
        <dbReference type="Proteomes" id="UP001430172"/>
    </source>
</evidence>
<reference evidence="2" key="1">
    <citation type="submission" date="2021-02" db="EMBL/GenBank/DDBJ databases">
        <title>Phycicoccus sp. MQZ13P-5T, whole genome shotgun sequence.</title>
        <authorList>
            <person name="Tuo L."/>
        </authorList>
    </citation>
    <scope>NUCLEOTIDE SEQUENCE</scope>
    <source>
        <strain evidence="2">MQZ13P-5</strain>
    </source>
</reference>
<proteinExistence type="predicted"/>
<dbReference type="InterPro" id="IPR036894">
    <property type="entry name" value="YbaB-like_sf"/>
</dbReference>
<evidence type="ECO:0000256" key="1">
    <source>
        <dbReference type="SAM" id="MobiDB-lite"/>
    </source>
</evidence>
<dbReference type="EMBL" id="JAFDVD010000003">
    <property type="protein sequence ID" value="MBM6398992.1"/>
    <property type="molecule type" value="Genomic_DNA"/>
</dbReference>
<dbReference type="Gene3D" id="3.30.1310.10">
    <property type="entry name" value="Nucleoid-associated protein YbaB-like domain"/>
    <property type="match status" value="2"/>
</dbReference>
<accession>A0ABS2CGJ3</accession>
<evidence type="ECO:0008006" key="4">
    <source>
        <dbReference type="Google" id="ProtNLM"/>
    </source>
</evidence>
<comment type="caution">
    <text evidence="2">The sequence shown here is derived from an EMBL/GenBank/DDBJ whole genome shotgun (WGS) entry which is preliminary data.</text>
</comment>
<keyword evidence="3" id="KW-1185">Reference proteome</keyword>
<evidence type="ECO:0000313" key="2">
    <source>
        <dbReference type="EMBL" id="MBM6398992.1"/>
    </source>
</evidence>
<protein>
    <recommendedName>
        <fullName evidence="4">YbaB/EbfC DNA-binding family protein</fullName>
    </recommendedName>
</protein>
<name>A0ABS2CGJ3_9MICO</name>
<gene>
    <name evidence="2" type="ORF">JQN70_01165</name>
</gene>
<organism evidence="2 3">
    <name type="scientific">Phycicoccus sonneratiae</name>
    <dbReference type="NCBI Taxonomy" id="2807628"/>
    <lineage>
        <taxon>Bacteria</taxon>
        <taxon>Bacillati</taxon>
        <taxon>Actinomycetota</taxon>
        <taxon>Actinomycetes</taxon>
        <taxon>Micrococcales</taxon>
        <taxon>Intrasporangiaceae</taxon>
        <taxon>Phycicoccus</taxon>
    </lineage>
</organism>
<sequence>MSEDIRDELHELRERNDREIQGLESVRPPAIEREGSDARGAVTVRIGPEGEVRDVRVAHDWRSGLTDDELAGAVVEALTRAQSEVAAEFLTGVEELEDQELPRARPMPMPQDSGEVFGRTEPVTPGEAERLIGELWAEVEQAMASMEASLDGFNARTGSARSAGGEVVVEIGAGGEVSRLELEPRWLARAHPANIGRLVTSTLHEAQSSVLRGFGDVAETVRAVQETMQRVGDPYTLSRRFGLTP</sequence>
<feature type="compositionally biased region" description="Basic and acidic residues" evidence="1">
    <location>
        <begin position="7"/>
        <end position="21"/>
    </location>
</feature>
<dbReference type="Proteomes" id="UP001430172">
    <property type="component" value="Unassembled WGS sequence"/>
</dbReference>